<name>A0AAD7M9T2_MYCRO</name>
<evidence type="ECO:0000313" key="3">
    <source>
        <dbReference type="Proteomes" id="UP001221757"/>
    </source>
</evidence>
<protein>
    <recommendedName>
        <fullName evidence="1">BTB domain-containing protein</fullName>
    </recommendedName>
</protein>
<dbReference type="PROSITE" id="PS50097">
    <property type="entry name" value="BTB"/>
    <property type="match status" value="1"/>
</dbReference>
<dbReference type="InterPro" id="IPR000210">
    <property type="entry name" value="BTB/POZ_dom"/>
</dbReference>
<evidence type="ECO:0000313" key="2">
    <source>
        <dbReference type="EMBL" id="KAJ7707371.1"/>
    </source>
</evidence>
<keyword evidence="3" id="KW-1185">Reference proteome</keyword>
<dbReference type="CDD" id="cd18186">
    <property type="entry name" value="BTB_POZ_ZBTB_KLHL-like"/>
    <property type="match status" value="1"/>
</dbReference>
<dbReference type="EMBL" id="JARKIE010000005">
    <property type="protein sequence ID" value="KAJ7707371.1"/>
    <property type="molecule type" value="Genomic_DNA"/>
</dbReference>
<dbReference type="Proteomes" id="UP001221757">
    <property type="component" value="Unassembled WGS sequence"/>
</dbReference>
<proteinExistence type="predicted"/>
<dbReference type="InterPro" id="IPR011333">
    <property type="entry name" value="SKP1/BTB/POZ_sf"/>
</dbReference>
<reference evidence="2" key="1">
    <citation type="submission" date="2023-03" db="EMBL/GenBank/DDBJ databases">
        <title>Massive genome expansion in bonnet fungi (Mycena s.s.) driven by repeated elements and novel gene families across ecological guilds.</title>
        <authorList>
            <consortium name="Lawrence Berkeley National Laboratory"/>
            <person name="Harder C.B."/>
            <person name="Miyauchi S."/>
            <person name="Viragh M."/>
            <person name="Kuo A."/>
            <person name="Thoen E."/>
            <person name="Andreopoulos B."/>
            <person name="Lu D."/>
            <person name="Skrede I."/>
            <person name="Drula E."/>
            <person name="Henrissat B."/>
            <person name="Morin E."/>
            <person name="Kohler A."/>
            <person name="Barry K."/>
            <person name="LaButti K."/>
            <person name="Morin E."/>
            <person name="Salamov A."/>
            <person name="Lipzen A."/>
            <person name="Mereny Z."/>
            <person name="Hegedus B."/>
            <person name="Baldrian P."/>
            <person name="Stursova M."/>
            <person name="Weitz H."/>
            <person name="Taylor A."/>
            <person name="Grigoriev I.V."/>
            <person name="Nagy L.G."/>
            <person name="Martin F."/>
            <person name="Kauserud H."/>
        </authorList>
    </citation>
    <scope>NUCLEOTIDE SEQUENCE</scope>
    <source>
        <strain evidence="2">CBHHK067</strain>
    </source>
</reference>
<dbReference type="Gene3D" id="3.30.710.10">
    <property type="entry name" value="Potassium Channel Kv1.1, Chain A"/>
    <property type="match status" value="1"/>
</dbReference>
<organism evidence="2 3">
    <name type="scientific">Mycena rosella</name>
    <name type="common">Pink bonnet</name>
    <name type="synonym">Agaricus rosellus</name>
    <dbReference type="NCBI Taxonomy" id="1033263"/>
    <lineage>
        <taxon>Eukaryota</taxon>
        <taxon>Fungi</taxon>
        <taxon>Dikarya</taxon>
        <taxon>Basidiomycota</taxon>
        <taxon>Agaricomycotina</taxon>
        <taxon>Agaricomycetes</taxon>
        <taxon>Agaricomycetidae</taxon>
        <taxon>Agaricales</taxon>
        <taxon>Marasmiineae</taxon>
        <taxon>Mycenaceae</taxon>
        <taxon>Mycena</taxon>
    </lineage>
</organism>
<evidence type="ECO:0000259" key="1">
    <source>
        <dbReference type="PROSITE" id="PS50097"/>
    </source>
</evidence>
<dbReference type="Pfam" id="PF00651">
    <property type="entry name" value="BTB"/>
    <property type="match status" value="1"/>
</dbReference>
<comment type="caution">
    <text evidence="2">The sequence shown here is derived from an EMBL/GenBank/DDBJ whole genome shotgun (WGS) entry which is preliminary data.</text>
</comment>
<dbReference type="SUPFAM" id="SSF54695">
    <property type="entry name" value="POZ domain"/>
    <property type="match status" value="1"/>
</dbReference>
<feature type="domain" description="BTB" evidence="1">
    <location>
        <begin position="26"/>
        <end position="90"/>
    </location>
</feature>
<gene>
    <name evidence="2" type="ORF">B0H17DRAFT_1032527</name>
</gene>
<dbReference type="AlphaFoldDB" id="A0AAD7M9T2"/>
<sequence length="315" mass="35227">MSSSPPAQRQRSDVEIVRSEIWHPDGSVVLQAGNTQFRVHWSVLSLHSSFFRGMQGLPQPQDQPSVEGCPIVELSDSVEDVKHVLAALYNPLFFAQKALTLPIIASHIRLGQKYDFTDLLPSIVERLTYENPTTLDAYEALKKSRSATRIVGYRGLNFDTVTLARETNILSVLPCAYFRVLVCSSPAQIFDGVNRSNGTLATLSPIDQRRCSLGRAAILRAQWVYTLGWVREDTEDTSCTDRSACQREKASFVLECVGSGKIAAFNPISIADILTLCPTCNRLSKTKMTEGRQKMWELLPTFFELPPWSELKDNI</sequence>
<accession>A0AAD7M9T2</accession>